<keyword evidence="6" id="KW-1185">Reference proteome</keyword>
<dbReference type="InterPro" id="IPR000073">
    <property type="entry name" value="AB_hydrolase_1"/>
</dbReference>
<accession>A0AAW9R6U1</accession>
<dbReference type="Pfam" id="PF12697">
    <property type="entry name" value="Abhydrolase_6"/>
    <property type="match status" value="1"/>
</dbReference>
<feature type="signal peptide" evidence="3">
    <location>
        <begin position="1"/>
        <end position="20"/>
    </location>
</feature>
<organism evidence="5 6">
    <name type="scientific">Elongatibacter sediminis</name>
    <dbReference type="NCBI Taxonomy" id="3119006"/>
    <lineage>
        <taxon>Bacteria</taxon>
        <taxon>Pseudomonadati</taxon>
        <taxon>Pseudomonadota</taxon>
        <taxon>Gammaproteobacteria</taxon>
        <taxon>Chromatiales</taxon>
        <taxon>Wenzhouxiangellaceae</taxon>
        <taxon>Elongatibacter</taxon>
    </lineage>
</organism>
<dbReference type="InterPro" id="IPR029058">
    <property type="entry name" value="AB_hydrolase_fold"/>
</dbReference>
<dbReference type="Gene3D" id="3.40.50.1820">
    <property type="entry name" value="alpha/beta hydrolase"/>
    <property type="match status" value="1"/>
</dbReference>
<evidence type="ECO:0000259" key="4">
    <source>
        <dbReference type="Pfam" id="PF12697"/>
    </source>
</evidence>
<protein>
    <submittedName>
        <fullName evidence="5">Alpha/beta fold hydrolase</fullName>
    </submittedName>
</protein>
<gene>
    <name evidence="5" type="ORF">V3330_10015</name>
</gene>
<dbReference type="GO" id="GO:0052689">
    <property type="term" value="F:carboxylic ester hydrolase activity"/>
    <property type="evidence" value="ECO:0007669"/>
    <property type="project" value="UniProtKB-ARBA"/>
</dbReference>
<evidence type="ECO:0000313" key="6">
    <source>
        <dbReference type="Proteomes" id="UP001359886"/>
    </source>
</evidence>
<dbReference type="PANTHER" id="PTHR22946:SF9">
    <property type="entry name" value="POLYKETIDE TRANSFERASE AF380"/>
    <property type="match status" value="1"/>
</dbReference>
<keyword evidence="1 5" id="KW-0378">Hydrolase</keyword>
<reference evidence="5 6" key="1">
    <citation type="submission" date="2024-02" db="EMBL/GenBank/DDBJ databases">
        <title>A novel Wenzhouxiangellaceae bacterium, isolated from coastal sediments.</title>
        <authorList>
            <person name="Du Z.-J."/>
            <person name="Ye Y.-Q."/>
            <person name="Zhang X.-Y."/>
        </authorList>
    </citation>
    <scope>NUCLEOTIDE SEQUENCE [LARGE SCALE GENOMIC DNA]</scope>
    <source>
        <strain evidence="5 6">CH-27</strain>
    </source>
</reference>
<comment type="similarity">
    <text evidence="2">Belongs to the AB hydrolase superfamily. FUS2 hydrolase family.</text>
</comment>
<dbReference type="EMBL" id="JAZHOG010000006">
    <property type="protein sequence ID" value="MEJ8567959.1"/>
    <property type="molecule type" value="Genomic_DNA"/>
</dbReference>
<proteinExistence type="inferred from homology"/>
<evidence type="ECO:0000313" key="5">
    <source>
        <dbReference type="EMBL" id="MEJ8567959.1"/>
    </source>
</evidence>
<dbReference type="InterPro" id="IPR050261">
    <property type="entry name" value="FrsA_esterase"/>
</dbReference>
<evidence type="ECO:0000256" key="3">
    <source>
        <dbReference type="SAM" id="SignalP"/>
    </source>
</evidence>
<comment type="caution">
    <text evidence="5">The sequence shown here is derived from an EMBL/GenBank/DDBJ whole genome shotgun (WGS) entry which is preliminary data.</text>
</comment>
<evidence type="ECO:0000256" key="1">
    <source>
        <dbReference type="ARBA" id="ARBA00022801"/>
    </source>
</evidence>
<dbReference type="SUPFAM" id="SSF53474">
    <property type="entry name" value="alpha/beta-Hydrolases"/>
    <property type="match status" value="1"/>
</dbReference>
<dbReference type="PANTHER" id="PTHR22946">
    <property type="entry name" value="DIENELACTONE HYDROLASE DOMAIN-CONTAINING PROTEIN-RELATED"/>
    <property type="match status" value="1"/>
</dbReference>
<dbReference type="Proteomes" id="UP001359886">
    <property type="component" value="Unassembled WGS sequence"/>
</dbReference>
<evidence type="ECO:0000256" key="2">
    <source>
        <dbReference type="ARBA" id="ARBA00038115"/>
    </source>
</evidence>
<name>A0AAW9R6U1_9GAMM</name>
<dbReference type="AlphaFoldDB" id="A0AAW9R6U1"/>
<feature type="domain" description="AB hydrolase-1" evidence="4">
    <location>
        <begin position="76"/>
        <end position="265"/>
    </location>
</feature>
<feature type="chain" id="PRO_5043420993" evidence="3">
    <location>
        <begin position="21"/>
        <end position="312"/>
    </location>
</feature>
<sequence>MPTKVSAGFLLVLATLSAVANTATAQESNRHPATHDTVAIDAEYPPAMHELSFQSGGHKLNGLMYVANGPGPHPTVVLLHGYAGNERNLDLAQALRRAGSNVLYFNYRGSWGSGGPFSVANALEDVARAVALARDPAWAAAHRSDPARVALVGHSFGGFVGAVTTASDPDITCFAFLAGANVGPFGRQAAADPEFRGQLASMLGADMDAEGGPIRGDAHAMVSEIVDQAEAWDLTLRAPALATRPLLLVAGTRDEAVPPKNHHQPLLAALHEAGARHLTDRILEDDHSFSASRIALTQLLVDWQTEACWPDK</sequence>
<keyword evidence="3" id="KW-0732">Signal</keyword>
<dbReference type="RefSeq" id="WP_354695283.1">
    <property type="nucleotide sequence ID" value="NZ_JAZHOG010000006.1"/>
</dbReference>